<dbReference type="Pfam" id="PF13472">
    <property type="entry name" value="Lipase_GDSL_2"/>
    <property type="match status" value="1"/>
</dbReference>
<keyword evidence="4" id="KW-1185">Reference proteome</keyword>
<proteinExistence type="predicted"/>
<evidence type="ECO:0000256" key="1">
    <source>
        <dbReference type="SAM" id="SignalP"/>
    </source>
</evidence>
<dbReference type="InterPro" id="IPR036514">
    <property type="entry name" value="SGNH_hydro_sf"/>
</dbReference>
<dbReference type="GO" id="GO:0004622">
    <property type="term" value="F:phosphatidylcholine lysophospholipase activity"/>
    <property type="evidence" value="ECO:0007669"/>
    <property type="project" value="TreeGrafter"/>
</dbReference>
<dbReference type="Proteomes" id="UP001157160">
    <property type="component" value="Unassembled WGS sequence"/>
</dbReference>
<name>A0AA37UDK9_9MICO</name>
<evidence type="ECO:0000313" key="3">
    <source>
        <dbReference type="EMBL" id="GMA28653.1"/>
    </source>
</evidence>
<reference evidence="3 4" key="1">
    <citation type="journal article" date="2014" name="Int. J. Syst. Evol. Microbiol.">
        <title>Complete genome sequence of Corynebacterium casei LMG S-19264T (=DSM 44701T), isolated from a smear-ripened cheese.</title>
        <authorList>
            <consortium name="US DOE Joint Genome Institute (JGI-PGF)"/>
            <person name="Walter F."/>
            <person name="Albersmeier A."/>
            <person name="Kalinowski J."/>
            <person name="Ruckert C."/>
        </authorList>
    </citation>
    <scope>NUCLEOTIDE SEQUENCE [LARGE SCALE GENOMIC DNA]</scope>
    <source>
        <strain evidence="3 4">NBRC 112289</strain>
    </source>
</reference>
<dbReference type="InterPro" id="IPR051532">
    <property type="entry name" value="Ester_Hydrolysis_Enzymes"/>
</dbReference>
<dbReference type="InterPro" id="IPR013830">
    <property type="entry name" value="SGNH_hydro"/>
</dbReference>
<dbReference type="PANTHER" id="PTHR30383:SF5">
    <property type="entry name" value="SGNH HYDROLASE-TYPE ESTERASE DOMAIN-CONTAINING PROTEIN"/>
    <property type="match status" value="1"/>
</dbReference>
<feature type="domain" description="SGNH hydrolase-type esterase" evidence="2">
    <location>
        <begin position="62"/>
        <end position="227"/>
    </location>
</feature>
<dbReference type="RefSeq" id="WP_284231999.1">
    <property type="nucleotide sequence ID" value="NZ_BSUL01000001.1"/>
</dbReference>
<dbReference type="PANTHER" id="PTHR30383">
    <property type="entry name" value="THIOESTERASE 1/PROTEASE 1/LYSOPHOSPHOLIPASE L1"/>
    <property type="match status" value="1"/>
</dbReference>
<comment type="caution">
    <text evidence="3">The sequence shown here is derived from an EMBL/GenBank/DDBJ whole genome shotgun (WGS) entry which is preliminary data.</text>
</comment>
<organism evidence="3 4">
    <name type="scientific">Arenivirga flava</name>
    <dbReference type="NCBI Taxonomy" id="1930060"/>
    <lineage>
        <taxon>Bacteria</taxon>
        <taxon>Bacillati</taxon>
        <taxon>Actinomycetota</taxon>
        <taxon>Actinomycetes</taxon>
        <taxon>Micrococcales</taxon>
        <taxon>Microbacteriaceae</taxon>
        <taxon>Arenivirga</taxon>
    </lineage>
</organism>
<feature type="chain" id="PRO_5041274504" description="SGNH hydrolase-type esterase domain-containing protein" evidence="1">
    <location>
        <begin position="26"/>
        <end position="237"/>
    </location>
</feature>
<sequence length="237" mass="25161">MRIRRPALPIAAALLAAALAPALLAGTTESTLFTKPVQLTREHRIDLWRIENPDIEPGAIAFVGDSITAGFPLLTAFPEQRTINRGIPGDTSAQVLERMQESVYDLDPGIVVLMIGTNDLGHGGTVEQAVENTARIVRLVQANEPQAHILLQSVYPVYDGDPAALARSSVGLRTNDALDDINAALRALAGLAGVEYIDVNSALRGPDGLRAEYTVDGLHLSPAGYEAAATVLADVLR</sequence>
<evidence type="ECO:0000313" key="4">
    <source>
        <dbReference type="Proteomes" id="UP001157160"/>
    </source>
</evidence>
<protein>
    <recommendedName>
        <fullName evidence="2">SGNH hydrolase-type esterase domain-containing protein</fullName>
    </recommendedName>
</protein>
<gene>
    <name evidence="3" type="ORF">GCM10025874_19060</name>
</gene>
<dbReference type="SUPFAM" id="SSF52266">
    <property type="entry name" value="SGNH hydrolase"/>
    <property type="match status" value="1"/>
</dbReference>
<dbReference type="EMBL" id="BSUL01000001">
    <property type="protein sequence ID" value="GMA28653.1"/>
    <property type="molecule type" value="Genomic_DNA"/>
</dbReference>
<dbReference type="Gene3D" id="3.40.50.1110">
    <property type="entry name" value="SGNH hydrolase"/>
    <property type="match status" value="1"/>
</dbReference>
<feature type="signal peptide" evidence="1">
    <location>
        <begin position="1"/>
        <end position="25"/>
    </location>
</feature>
<accession>A0AA37UDK9</accession>
<evidence type="ECO:0000259" key="2">
    <source>
        <dbReference type="Pfam" id="PF13472"/>
    </source>
</evidence>
<keyword evidence="1" id="KW-0732">Signal</keyword>
<dbReference type="AlphaFoldDB" id="A0AA37UDK9"/>